<accession>A0A0J7JB04</accession>
<proteinExistence type="predicted"/>
<dbReference type="PATRIC" id="fig|1658765.3.peg.1547"/>
<dbReference type="OrthoDB" id="6371879at2"/>
<keyword evidence="4" id="KW-1185">Reference proteome</keyword>
<evidence type="ECO:0000313" key="2">
    <source>
        <dbReference type="EMBL" id="KMQ75352.1"/>
    </source>
</evidence>
<organism evidence="2 4">
    <name type="scientific">Marinobacter subterrani</name>
    <dbReference type="NCBI Taxonomy" id="1658765"/>
    <lineage>
        <taxon>Bacteria</taxon>
        <taxon>Pseudomonadati</taxon>
        <taxon>Pseudomonadota</taxon>
        <taxon>Gammaproteobacteria</taxon>
        <taxon>Pseudomonadales</taxon>
        <taxon>Marinobacteraceae</taxon>
        <taxon>Marinobacter</taxon>
    </lineage>
</organism>
<gene>
    <name evidence="2" type="ORF">Msub_11554</name>
    <name evidence="3" type="ORF">Msub_13209</name>
    <name evidence="1" type="ORF">Msub_20986</name>
</gene>
<dbReference type="STRING" id="1658765.Msub_11554"/>
<sequence>MKVYGFDDVDVHRGELRAAEAEPWGLRFPGELQARLDWEFMSTRFSEARTELVLRMEQQDVDPELIEGVRRLKAGWLPVEEA</sequence>
<dbReference type="AlphaFoldDB" id="A0A0J7JB04"/>
<evidence type="ECO:0000313" key="3">
    <source>
        <dbReference type="EMBL" id="KMQ76994.1"/>
    </source>
</evidence>
<evidence type="ECO:0000313" key="1">
    <source>
        <dbReference type="EMBL" id="KMQ73765.1"/>
    </source>
</evidence>
<dbReference type="Proteomes" id="UP000036102">
    <property type="component" value="Unassembled WGS sequence"/>
</dbReference>
<dbReference type="RefSeq" id="WP_048495453.1">
    <property type="nucleotide sequence ID" value="NZ_LFBU01000001.1"/>
</dbReference>
<protein>
    <submittedName>
        <fullName evidence="2">Uncharacterized protein</fullName>
    </submittedName>
</protein>
<comment type="caution">
    <text evidence="2">The sequence shown here is derived from an EMBL/GenBank/DDBJ whole genome shotgun (WGS) entry which is preliminary data.</text>
</comment>
<dbReference type="EMBL" id="LFBU01000001">
    <property type="protein sequence ID" value="KMQ75352.1"/>
    <property type="molecule type" value="Genomic_DNA"/>
</dbReference>
<dbReference type="EMBL" id="LFBU01000002">
    <property type="protein sequence ID" value="KMQ73765.1"/>
    <property type="molecule type" value="Genomic_DNA"/>
</dbReference>
<dbReference type="EMBL" id="LFBU01000001">
    <property type="protein sequence ID" value="KMQ76994.1"/>
    <property type="molecule type" value="Genomic_DNA"/>
</dbReference>
<name>A0A0J7JB04_9GAMM</name>
<evidence type="ECO:0000313" key="4">
    <source>
        <dbReference type="Proteomes" id="UP000036102"/>
    </source>
</evidence>
<reference evidence="2 4" key="1">
    <citation type="submission" date="2015-06" db="EMBL/GenBank/DDBJ databases">
        <title>Marinobacter subterrani, a genetically tractable neutrophilic iron-oxidizing strain isolated from the Soudan Iron Mine.</title>
        <authorList>
            <person name="Bonis B.M."/>
            <person name="Gralnick J.A."/>
        </authorList>
    </citation>
    <scope>NUCLEOTIDE SEQUENCE [LARGE SCALE GENOMIC DNA]</scope>
    <source>
        <strain evidence="2 4">JG233</strain>
    </source>
</reference>